<dbReference type="AlphaFoldDB" id="A0A1H3EF62"/>
<name>A0A1H3EF62_9RHOB</name>
<evidence type="ECO:0008006" key="3">
    <source>
        <dbReference type="Google" id="ProtNLM"/>
    </source>
</evidence>
<reference evidence="1 2" key="1">
    <citation type="submission" date="2016-10" db="EMBL/GenBank/DDBJ databases">
        <authorList>
            <person name="de Groot N.N."/>
        </authorList>
    </citation>
    <scope>NUCLEOTIDE SEQUENCE [LARGE SCALE GENOMIC DNA]</scope>
    <source>
        <strain evidence="1 2">DSM 17890</strain>
    </source>
</reference>
<sequence>MARAAFNLNLFSNVASPDPGRCLGGHAARSFLETFPDAADLDLRIRLFCDPNPNPDAFEPWVETVRAALPGHEVEVHRSRGLADGYRRSVELSEGAYACQLEHDFVFRADRIPHALRTLTGAMAAGGITHLRFNKRWNRAVGYDHFMRPAEGLAAPMCRVSGRSNNPHLLDVAHARARVLPFIPRDAAKAEGLEGVVELYAGGGHVYGPLGHPATVGHLDGRALRWRDGLFRRLWLARRTG</sequence>
<evidence type="ECO:0000313" key="1">
    <source>
        <dbReference type="EMBL" id="SDX77372.1"/>
    </source>
</evidence>
<proteinExistence type="predicted"/>
<evidence type="ECO:0000313" key="2">
    <source>
        <dbReference type="Proteomes" id="UP000199118"/>
    </source>
</evidence>
<keyword evidence="2" id="KW-1185">Reference proteome</keyword>
<dbReference type="OrthoDB" id="7956214at2"/>
<dbReference type="STRING" id="356660.SAMN05444336_1102"/>
<dbReference type="EMBL" id="FNMZ01000010">
    <property type="protein sequence ID" value="SDX77372.1"/>
    <property type="molecule type" value="Genomic_DNA"/>
</dbReference>
<dbReference type="RefSeq" id="WP_092684607.1">
    <property type="nucleotide sequence ID" value="NZ_FNMZ01000010.1"/>
</dbReference>
<organism evidence="1 2">
    <name type="scientific">Albimonas donghaensis</name>
    <dbReference type="NCBI Taxonomy" id="356660"/>
    <lineage>
        <taxon>Bacteria</taxon>
        <taxon>Pseudomonadati</taxon>
        <taxon>Pseudomonadota</taxon>
        <taxon>Alphaproteobacteria</taxon>
        <taxon>Rhodobacterales</taxon>
        <taxon>Paracoccaceae</taxon>
        <taxon>Albimonas</taxon>
    </lineage>
</organism>
<gene>
    <name evidence="1" type="ORF">SAMN05444336_1102</name>
</gene>
<accession>A0A1H3EF62</accession>
<protein>
    <recommendedName>
        <fullName evidence="3">Glycosyl transferase family 2</fullName>
    </recommendedName>
</protein>
<dbReference type="Proteomes" id="UP000199118">
    <property type="component" value="Unassembled WGS sequence"/>
</dbReference>